<evidence type="ECO:0000259" key="9">
    <source>
        <dbReference type="PROSITE" id="PS50010"/>
    </source>
</evidence>
<evidence type="ECO:0000256" key="7">
    <source>
        <dbReference type="SAM" id="MobiDB-lite"/>
    </source>
</evidence>
<sequence>MNPVDGGGEPGPDGLATAGCGKAECVRAVDVLTVLREKVAFVSGGRDKRGGPILTFPARTNHDRIKQEDLSRLVTYLSTIPSEDVRARGFTVVVDMRGSKWDSVKPVLRTLQESFSSNIHTALLIKPDTFWQKHKTNLGSAKLSFETSLVSVEGLSRLVDPSQLTSDLGGSLEYDHVEWTELRLGLEEFSGAATQLLAQLEQLEAGLNRIPEPQDVDEARKLLEEHGRLRNTIATAPVDALDREGRSLLQRMRLGPSHGDASNEGGGGGGSHGSWLSGGADFQSVAPKVSSLLDRLQAARSHLLQSWSDRKLHLDQALQLHLFEQDATKMSEWIAHSKELFMQSLAEVGQNHQHAVDLQTQHQHFTANCMNGSVNVDSVVTVAARLAEAGHYGAERIAMVSSRLQEDWKSLTTALEERSNTLAMATGFHQGAEQFLLRVEGWVQVCSEGSLPSATAELEAAVKKHQELNEEISANYTQVSESGKALLDVLQRCPATESDDSAAKPDFTAATHGIMGVLHQVLQGHHEVEGAWQHRKLRLHQRLQLCVFQQDVRQVLDWVEQHGEVFLNKHSGVGKSLHRARALQKRHDDFQQVAQNTYTNAEKLLEAADQLAQSGECEEEEIYQAARDLELRMQAFIQRVEQRKLLLDLAVSFYTHTKELSVWMEGLQKQLSSDLLVCPDTVEALQALISQQQQQQANTQEAAMSVIREGEDLILQLRPQGSSVAHVESVLQQLEESHVQLEELFHQRKIRLDVYLQLRILQQCTLEVTGEIDAWKQDLQKQSQDFSTEKLASPRLADTNQDKMAQDKLALSQSRLVEASPEALTLAQQRIHRHMERRLAMNNMIYEVIQQGHDLQQYITEVQASGIELSEAEGGISAQVDELQRLLQDKQKELQQIADHTHTHLEQNLQLRHLQSQVKQVLGWISEGEVMLSSCMLNSSCLSEAEQLQREHERLQQAIEALLHADSLQRTHQVALALQQRAELLVRSGHYDPDAVRSCAQTVALHWQTLMLRIEDRLKLVNASAAFYRTSQQVCGVLESLEQEYRREEDWCGGGDRQPEQLLPLINKHMEQKEAFLKACTLARRNAEVFLKYIHRNSVTMANISGHSVTVSGVTEVTGHSRVPEQQVKGILSELLQRENRVLHFWTLKKRRLDQCQQYLMFQSHAQQALDWLQQSGDHYLATHTSPGATVAETQELLNQHREFCVSAKHTQEKVHLLIQLAESMLAKGHAHRTELRRCVSTVDKRYRDFTVRMGQYRHLLETALGGCSQDNKDLELELIPNSLSDSDPEVNLSDPSHQVSDEKRRSARKKEYIMAELLQTERVYVRDLQECIETYLWEMTSGSEDVPPGLANKDDIVFGNIQDIYEFHNSIFLKELENYEQLPEDVGHCFVTWADKFHMYVTYCRNKPDSSLLIQQHGVGFFEEVQRRHGLANSISSALIKPVQRITKYQLLLKELLACCEEGKGEIKEGLDVMLSVPKRANDAMHVSMLEGLEEGLEVQGELLLQDSFLVWEPKSLIRKGRDRHLFLFELSLIFSKEIKDSSGRTKYLYKSRLRTSELGVTEHIEGDPCKFALWVGRTPTSDNKTVLKASSLELKQEWVRSIRQVIQERRGHLRGALREPIPLPKTPNPTLGRQRSITRRETSEDADSLGDASSQPDTVSIASRTSQNTADSDKEGLLPMSALCLSHSHSAADMEGLVPASTTASSTSSTTTTSSSCNSSSTTTTSNSSSSTGR</sequence>
<name>A0A9Y4NT10_9TELE</name>
<feature type="coiled-coil region" evidence="6">
    <location>
        <begin position="682"/>
        <end position="744"/>
    </location>
</feature>
<feature type="domain" description="PH" evidence="8">
    <location>
        <begin position="1497"/>
        <end position="1609"/>
    </location>
</feature>
<dbReference type="InterPro" id="IPR047054">
    <property type="entry name" value="Kalirin_TRIO_PH_1"/>
</dbReference>
<evidence type="ECO:0000256" key="1">
    <source>
        <dbReference type="ARBA" id="ARBA00004496"/>
    </source>
</evidence>
<dbReference type="Gene3D" id="1.20.900.10">
    <property type="entry name" value="Dbl homology (DH) domain"/>
    <property type="match status" value="1"/>
</dbReference>
<evidence type="ECO:0000256" key="6">
    <source>
        <dbReference type="SAM" id="Coils"/>
    </source>
</evidence>
<evidence type="ECO:0000256" key="3">
    <source>
        <dbReference type="ARBA" id="ARBA00022490"/>
    </source>
</evidence>
<reference evidence="12" key="1">
    <citation type="submission" date="2025-08" db="UniProtKB">
        <authorList>
            <consortium name="RefSeq"/>
        </authorList>
    </citation>
    <scope>IDENTIFICATION</scope>
</reference>
<dbReference type="Pfam" id="PF23323">
    <property type="entry name" value="Spectrin_6"/>
    <property type="match status" value="1"/>
</dbReference>
<feature type="coiled-coil region" evidence="6">
    <location>
        <begin position="938"/>
        <end position="965"/>
    </location>
</feature>
<dbReference type="RefSeq" id="XP_008302795.1">
    <property type="nucleotide sequence ID" value="XM_008304573.1"/>
</dbReference>
<dbReference type="Pfam" id="PF22697">
    <property type="entry name" value="SOS1_NGEF_PH"/>
    <property type="match status" value="1"/>
</dbReference>
<evidence type="ECO:0000259" key="8">
    <source>
        <dbReference type="PROSITE" id="PS50003"/>
    </source>
</evidence>
<dbReference type="CDD" id="cd00176">
    <property type="entry name" value="SPEC"/>
    <property type="match status" value="4"/>
</dbReference>
<dbReference type="PROSITE" id="PS50010">
    <property type="entry name" value="DH_2"/>
    <property type="match status" value="1"/>
</dbReference>
<feature type="compositionally biased region" description="Low complexity" evidence="7">
    <location>
        <begin position="1702"/>
        <end position="1736"/>
    </location>
</feature>
<comment type="subcellular location">
    <subcellularLocation>
        <location evidence="1">Cytoplasm</location>
    </subcellularLocation>
</comment>
<dbReference type="Pfam" id="PF13716">
    <property type="entry name" value="CRAL_TRIO_2"/>
    <property type="match status" value="1"/>
</dbReference>
<dbReference type="InterPro" id="IPR000219">
    <property type="entry name" value="DH_dom"/>
</dbReference>
<feature type="compositionally biased region" description="Polar residues" evidence="7">
    <location>
        <begin position="1653"/>
        <end position="1672"/>
    </location>
</feature>
<dbReference type="InterPro" id="IPR035899">
    <property type="entry name" value="DBL_dom_sf"/>
</dbReference>
<dbReference type="Gene3D" id="2.30.29.30">
    <property type="entry name" value="Pleckstrin-homology domain (PH domain)/Phosphotyrosine-binding domain (PTB)"/>
    <property type="match status" value="1"/>
</dbReference>
<dbReference type="PANTHER" id="PTHR22826">
    <property type="entry name" value="RHO GUANINE EXCHANGE FACTOR-RELATED"/>
    <property type="match status" value="1"/>
</dbReference>
<feature type="region of interest" description="Disordered" evidence="7">
    <location>
        <begin position="1286"/>
        <end position="1306"/>
    </location>
</feature>
<dbReference type="InterPro" id="IPR055251">
    <property type="entry name" value="SOS1_NGEF_PH"/>
</dbReference>
<evidence type="ECO:0000313" key="12">
    <source>
        <dbReference type="RefSeq" id="XP_008302795.1"/>
    </source>
</evidence>
<dbReference type="InterPro" id="IPR051336">
    <property type="entry name" value="RhoGEF_Guanine_NuclExch_SF"/>
</dbReference>
<dbReference type="SUPFAM" id="SSF46966">
    <property type="entry name" value="Spectrin repeat"/>
    <property type="match status" value="7"/>
</dbReference>
<dbReference type="InterPro" id="IPR001251">
    <property type="entry name" value="CRAL-TRIO_dom"/>
</dbReference>
<dbReference type="GO" id="GO:0007411">
    <property type="term" value="P:axon guidance"/>
    <property type="evidence" value="ECO:0007669"/>
    <property type="project" value="TreeGrafter"/>
</dbReference>
<evidence type="ECO:0000313" key="11">
    <source>
        <dbReference type="Proteomes" id="UP000694891"/>
    </source>
</evidence>
<dbReference type="Proteomes" id="UP000694891">
    <property type="component" value="Unplaced"/>
</dbReference>
<dbReference type="FunFam" id="1.20.58.60:FF:000023">
    <property type="entry name" value="Kalirin RhoGEF kinase b"/>
    <property type="match status" value="1"/>
</dbReference>
<dbReference type="SUPFAM" id="SSF50729">
    <property type="entry name" value="PH domain-like"/>
    <property type="match status" value="1"/>
</dbReference>
<accession>A0A9Y4NT10</accession>
<keyword evidence="2" id="KW-0728">SH3 domain</keyword>
<dbReference type="InterPro" id="IPR011993">
    <property type="entry name" value="PH-like_dom_sf"/>
</dbReference>
<dbReference type="CDD" id="cd00170">
    <property type="entry name" value="SEC14"/>
    <property type="match status" value="1"/>
</dbReference>
<dbReference type="InterPro" id="IPR036865">
    <property type="entry name" value="CRAL-TRIO_dom_sf"/>
</dbReference>
<dbReference type="InterPro" id="IPR002017">
    <property type="entry name" value="Spectrin_repeat"/>
</dbReference>
<dbReference type="FunFam" id="1.20.900.10:FF:000001">
    <property type="entry name" value="Guanine nucleotide exchange factor DBS"/>
    <property type="match status" value="1"/>
</dbReference>
<dbReference type="SMART" id="SM00233">
    <property type="entry name" value="PH"/>
    <property type="match status" value="1"/>
</dbReference>
<dbReference type="Gene3D" id="3.40.525.10">
    <property type="entry name" value="CRAL-TRIO lipid binding domain"/>
    <property type="match status" value="1"/>
</dbReference>
<organism evidence="11 12">
    <name type="scientific">Stegastes partitus</name>
    <name type="common">bicolor damselfish</name>
    <dbReference type="NCBI Taxonomy" id="144197"/>
    <lineage>
        <taxon>Eukaryota</taxon>
        <taxon>Metazoa</taxon>
        <taxon>Chordata</taxon>
        <taxon>Craniata</taxon>
        <taxon>Vertebrata</taxon>
        <taxon>Euteleostomi</taxon>
        <taxon>Actinopterygii</taxon>
        <taxon>Neopterygii</taxon>
        <taxon>Teleostei</taxon>
        <taxon>Neoteleostei</taxon>
        <taxon>Acanthomorphata</taxon>
        <taxon>Ovalentaria</taxon>
        <taxon>Pomacentridae</taxon>
        <taxon>Stegastes</taxon>
    </lineage>
</organism>
<dbReference type="PROSITE" id="PS50191">
    <property type="entry name" value="CRAL_TRIO"/>
    <property type="match status" value="1"/>
</dbReference>
<evidence type="ECO:0000256" key="4">
    <source>
        <dbReference type="ARBA" id="ARBA00022553"/>
    </source>
</evidence>
<dbReference type="SMART" id="SM00325">
    <property type="entry name" value="RhoGEF"/>
    <property type="match status" value="1"/>
</dbReference>
<dbReference type="SMART" id="SM00150">
    <property type="entry name" value="SPEC"/>
    <property type="match status" value="7"/>
</dbReference>
<dbReference type="PANTHER" id="PTHR22826:SF106">
    <property type="entry name" value="TRIO, ISOFORM A"/>
    <property type="match status" value="1"/>
</dbReference>
<dbReference type="InterPro" id="IPR058918">
    <property type="entry name" value="KALRN/TRIO-like_spectrin"/>
</dbReference>
<proteinExistence type="predicted"/>
<dbReference type="FunFam" id="2.30.29.30:FF:000040">
    <property type="entry name" value="Kalirin RhoGEF kinase b"/>
    <property type="match status" value="1"/>
</dbReference>
<feature type="domain" description="DH" evidence="9">
    <location>
        <begin position="1310"/>
        <end position="1485"/>
    </location>
</feature>
<evidence type="ECO:0000256" key="2">
    <source>
        <dbReference type="ARBA" id="ARBA00022443"/>
    </source>
</evidence>
<dbReference type="SMART" id="SM00516">
    <property type="entry name" value="SEC14"/>
    <property type="match status" value="1"/>
</dbReference>
<keyword evidence="5" id="KW-0344">Guanine-nucleotide releasing factor</keyword>
<dbReference type="SUPFAM" id="SSF48065">
    <property type="entry name" value="DBL homology domain (DH-domain)"/>
    <property type="match status" value="1"/>
</dbReference>
<evidence type="ECO:0000256" key="5">
    <source>
        <dbReference type="ARBA" id="ARBA00022658"/>
    </source>
</evidence>
<dbReference type="CDD" id="cd00160">
    <property type="entry name" value="RhoGEF"/>
    <property type="match status" value="1"/>
</dbReference>
<feature type="region of interest" description="Disordered" evidence="7">
    <location>
        <begin position="1618"/>
        <end position="1676"/>
    </location>
</feature>
<dbReference type="Pfam" id="PF00621">
    <property type="entry name" value="RhoGEF"/>
    <property type="match status" value="1"/>
</dbReference>
<dbReference type="Gene3D" id="1.20.58.60">
    <property type="match status" value="5"/>
</dbReference>
<dbReference type="GO" id="GO:0005737">
    <property type="term" value="C:cytoplasm"/>
    <property type="evidence" value="ECO:0007669"/>
    <property type="project" value="UniProtKB-SubCell"/>
</dbReference>
<dbReference type="GeneID" id="103374489"/>
<keyword evidence="3" id="KW-0963">Cytoplasm</keyword>
<dbReference type="Pfam" id="PF00435">
    <property type="entry name" value="Spectrin"/>
    <property type="match status" value="4"/>
</dbReference>
<keyword evidence="11" id="KW-1185">Reference proteome</keyword>
<gene>
    <name evidence="12" type="primary">LOC103374489</name>
</gene>
<protein>
    <submittedName>
        <fullName evidence="12">Kalirin-like</fullName>
    </submittedName>
</protein>
<dbReference type="SUPFAM" id="SSF52087">
    <property type="entry name" value="CRAL/TRIO domain"/>
    <property type="match status" value="1"/>
</dbReference>
<dbReference type="InterPro" id="IPR001849">
    <property type="entry name" value="PH_domain"/>
</dbReference>
<feature type="domain" description="CRAL-TRIO" evidence="10">
    <location>
        <begin position="31"/>
        <end position="176"/>
    </location>
</feature>
<evidence type="ECO:0000259" key="10">
    <source>
        <dbReference type="PROSITE" id="PS50191"/>
    </source>
</evidence>
<keyword evidence="4" id="KW-0597">Phosphoprotein</keyword>
<dbReference type="PROSITE" id="PS50003">
    <property type="entry name" value="PH_DOMAIN"/>
    <property type="match status" value="1"/>
</dbReference>
<feature type="region of interest" description="Disordered" evidence="7">
    <location>
        <begin position="253"/>
        <end position="275"/>
    </location>
</feature>
<feature type="non-terminal residue" evidence="12">
    <location>
        <position position="1736"/>
    </location>
</feature>
<dbReference type="GO" id="GO:0019898">
    <property type="term" value="C:extrinsic component of membrane"/>
    <property type="evidence" value="ECO:0007669"/>
    <property type="project" value="TreeGrafter"/>
</dbReference>
<dbReference type="CDD" id="cd13240">
    <property type="entry name" value="PH1_Kalirin_Trio_like"/>
    <property type="match status" value="1"/>
</dbReference>
<dbReference type="InterPro" id="IPR018159">
    <property type="entry name" value="Spectrin/alpha-actinin"/>
</dbReference>
<feature type="region of interest" description="Disordered" evidence="7">
    <location>
        <begin position="1698"/>
        <end position="1736"/>
    </location>
</feature>
<keyword evidence="6" id="KW-0175">Coiled coil</keyword>
<dbReference type="GO" id="GO:0005085">
    <property type="term" value="F:guanyl-nucleotide exchange factor activity"/>
    <property type="evidence" value="ECO:0007669"/>
    <property type="project" value="UniProtKB-KW"/>
</dbReference>